<evidence type="ECO:0000256" key="1">
    <source>
        <dbReference type="SAM" id="MobiDB-lite"/>
    </source>
</evidence>
<evidence type="ECO:0000313" key="3">
    <source>
        <dbReference type="Proteomes" id="UP000307440"/>
    </source>
</evidence>
<feature type="region of interest" description="Disordered" evidence="1">
    <location>
        <begin position="1"/>
        <end position="26"/>
    </location>
</feature>
<gene>
    <name evidence="2" type="ORF">FA15DRAFT_352987</name>
</gene>
<organism evidence="2 3">
    <name type="scientific">Coprinopsis marcescibilis</name>
    <name type="common">Agaric fungus</name>
    <name type="synonym">Psathyrella marcescibilis</name>
    <dbReference type="NCBI Taxonomy" id="230819"/>
    <lineage>
        <taxon>Eukaryota</taxon>
        <taxon>Fungi</taxon>
        <taxon>Dikarya</taxon>
        <taxon>Basidiomycota</taxon>
        <taxon>Agaricomycotina</taxon>
        <taxon>Agaricomycetes</taxon>
        <taxon>Agaricomycetidae</taxon>
        <taxon>Agaricales</taxon>
        <taxon>Agaricineae</taxon>
        <taxon>Psathyrellaceae</taxon>
        <taxon>Coprinopsis</taxon>
    </lineage>
</organism>
<accession>A0A5C3KY92</accession>
<protein>
    <submittedName>
        <fullName evidence="2">Uncharacterized protein</fullName>
    </submittedName>
</protein>
<feature type="region of interest" description="Disordered" evidence="1">
    <location>
        <begin position="316"/>
        <end position="374"/>
    </location>
</feature>
<dbReference type="EMBL" id="ML210185">
    <property type="protein sequence ID" value="TFK25536.1"/>
    <property type="molecule type" value="Genomic_DNA"/>
</dbReference>
<dbReference type="AlphaFoldDB" id="A0A5C3KY92"/>
<sequence length="526" mass="55548">MINALKNPSFFRPMSRPSSPAPTATPMHVDAVMSADKPANPLNKLSLNNFRRPAPVASPAPPAVVPSLVQDGTYLEMLSLKFSEAVSKALAQPVGPVTPGDLLAGKRPLPAGRGSALGTAISSELNAARENPHLYRAILRCLHRPLSVLVTNLSSILLPLLASPAFLTPSAPTPQNPNPNPTQVHALGIAKLAEELLDVFDKLELGTDSDPRGDGLKSLREGLASLITKITTPLIAGIRNELVSLVEALESAPKTTTPAAKSTISQHPSIVTLQTVMPLYARALNRYTSSGISQATLANVLISVLWKGMVALSHRQDAIPPPPSPVTTGGLAPPKKRRGSPPSTTPPTTPPASRFTLKLPPSRPPSPPGVSGGATAASDCRALFNLVILLPRPSVDKPSAKIAREAVDEAFEGLQALAAYLEGLQAKTSGKDVATIVSELQALTNEIPTLIALPPLLRMYGPREGLTVASILGLPEEEYRRGILTGFGRAEECADAVGHRVLRHLQTTPGTNDVVLEWLNLELINE</sequence>
<dbReference type="Proteomes" id="UP000307440">
    <property type="component" value="Unassembled WGS sequence"/>
</dbReference>
<evidence type="ECO:0000313" key="2">
    <source>
        <dbReference type="EMBL" id="TFK25536.1"/>
    </source>
</evidence>
<dbReference type="STRING" id="230819.A0A5C3KY92"/>
<proteinExistence type="predicted"/>
<feature type="compositionally biased region" description="Low complexity" evidence="1">
    <location>
        <begin position="8"/>
        <end position="26"/>
    </location>
</feature>
<keyword evidence="3" id="KW-1185">Reference proteome</keyword>
<reference evidence="2 3" key="1">
    <citation type="journal article" date="2019" name="Nat. Ecol. Evol.">
        <title>Megaphylogeny resolves global patterns of mushroom evolution.</title>
        <authorList>
            <person name="Varga T."/>
            <person name="Krizsan K."/>
            <person name="Foldi C."/>
            <person name="Dima B."/>
            <person name="Sanchez-Garcia M."/>
            <person name="Sanchez-Ramirez S."/>
            <person name="Szollosi G.J."/>
            <person name="Szarkandi J.G."/>
            <person name="Papp V."/>
            <person name="Albert L."/>
            <person name="Andreopoulos W."/>
            <person name="Angelini C."/>
            <person name="Antonin V."/>
            <person name="Barry K.W."/>
            <person name="Bougher N.L."/>
            <person name="Buchanan P."/>
            <person name="Buyck B."/>
            <person name="Bense V."/>
            <person name="Catcheside P."/>
            <person name="Chovatia M."/>
            <person name="Cooper J."/>
            <person name="Damon W."/>
            <person name="Desjardin D."/>
            <person name="Finy P."/>
            <person name="Geml J."/>
            <person name="Haridas S."/>
            <person name="Hughes K."/>
            <person name="Justo A."/>
            <person name="Karasinski D."/>
            <person name="Kautmanova I."/>
            <person name="Kiss B."/>
            <person name="Kocsube S."/>
            <person name="Kotiranta H."/>
            <person name="LaButti K.M."/>
            <person name="Lechner B.E."/>
            <person name="Liimatainen K."/>
            <person name="Lipzen A."/>
            <person name="Lukacs Z."/>
            <person name="Mihaltcheva S."/>
            <person name="Morgado L.N."/>
            <person name="Niskanen T."/>
            <person name="Noordeloos M.E."/>
            <person name="Ohm R.A."/>
            <person name="Ortiz-Santana B."/>
            <person name="Ovrebo C."/>
            <person name="Racz N."/>
            <person name="Riley R."/>
            <person name="Savchenko A."/>
            <person name="Shiryaev A."/>
            <person name="Soop K."/>
            <person name="Spirin V."/>
            <person name="Szebenyi C."/>
            <person name="Tomsovsky M."/>
            <person name="Tulloss R.E."/>
            <person name="Uehling J."/>
            <person name="Grigoriev I.V."/>
            <person name="Vagvolgyi C."/>
            <person name="Papp T."/>
            <person name="Martin F.M."/>
            <person name="Miettinen O."/>
            <person name="Hibbett D.S."/>
            <person name="Nagy L.G."/>
        </authorList>
    </citation>
    <scope>NUCLEOTIDE SEQUENCE [LARGE SCALE GENOMIC DNA]</scope>
    <source>
        <strain evidence="2 3">CBS 121175</strain>
    </source>
</reference>
<dbReference type="OrthoDB" id="1734943at2759"/>
<name>A0A5C3KY92_COPMA</name>